<reference evidence="2" key="1">
    <citation type="journal article" date="2024" name="Proc. Natl. Acad. Sci. U.S.A.">
        <title>Extraordinary preservation of gene collinearity over three hundred million years revealed in homosporous lycophytes.</title>
        <authorList>
            <person name="Li C."/>
            <person name="Wickell D."/>
            <person name="Kuo L.Y."/>
            <person name="Chen X."/>
            <person name="Nie B."/>
            <person name="Liao X."/>
            <person name="Peng D."/>
            <person name="Ji J."/>
            <person name="Jenkins J."/>
            <person name="Williams M."/>
            <person name="Shu S."/>
            <person name="Plott C."/>
            <person name="Barry K."/>
            <person name="Rajasekar S."/>
            <person name="Grimwood J."/>
            <person name="Han X."/>
            <person name="Sun S."/>
            <person name="Hou Z."/>
            <person name="He W."/>
            <person name="Dai G."/>
            <person name="Sun C."/>
            <person name="Schmutz J."/>
            <person name="Leebens-Mack J.H."/>
            <person name="Li F.W."/>
            <person name="Wang L."/>
        </authorList>
    </citation>
    <scope>NUCLEOTIDE SEQUENCE [LARGE SCALE GENOMIC DNA]</scope>
    <source>
        <strain evidence="2">cv. PW_Plant_1</strain>
    </source>
</reference>
<comment type="caution">
    <text evidence="1">The sequence shown here is derived from an EMBL/GenBank/DDBJ whole genome shotgun (WGS) entry which is preliminary data.</text>
</comment>
<evidence type="ECO:0000313" key="2">
    <source>
        <dbReference type="Proteomes" id="UP001162992"/>
    </source>
</evidence>
<evidence type="ECO:0000313" key="1">
    <source>
        <dbReference type="EMBL" id="KAJ7534756.1"/>
    </source>
</evidence>
<accession>A0ACC2BYE2</accession>
<dbReference type="Proteomes" id="UP001162992">
    <property type="component" value="Chromosome 12"/>
</dbReference>
<sequence length="315" mass="36538">MEERVQDVSDEILLQEDSASKHPPLRTLEDDKLCWGLQASNPSKESELEKDELFEDRKTLIKIVLGWSINDIMNGLFYIDKVHDLPLRYSSIKHYIEAFGWPLVEEIRATLRQSLDHINPASNYTHVRVCAPGMIIALDANQLRKVCLSAESSFRTDKRFNLQEQFRPMSLILLSTSPAKQFQAIQQTGEHAILALVTEPVKSGMYIVYVWDDGLNYQVLMERDKPWYALFLESMVTSLRIWEALQLPISATSESDLPIMKETLYILEETIRITIKSLSIAKWGRRVWPLISKNFWIKEIRFHHSILNWLFGNSS</sequence>
<dbReference type="EMBL" id="CM055103">
    <property type="protein sequence ID" value="KAJ7534756.1"/>
    <property type="molecule type" value="Genomic_DNA"/>
</dbReference>
<keyword evidence="2" id="KW-1185">Reference proteome</keyword>
<protein>
    <submittedName>
        <fullName evidence="1">Uncharacterized protein</fullName>
    </submittedName>
</protein>
<organism evidence="1 2">
    <name type="scientific">Diphasiastrum complanatum</name>
    <name type="common">Issler's clubmoss</name>
    <name type="synonym">Lycopodium complanatum</name>
    <dbReference type="NCBI Taxonomy" id="34168"/>
    <lineage>
        <taxon>Eukaryota</taxon>
        <taxon>Viridiplantae</taxon>
        <taxon>Streptophyta</taxon>
        <taxon>Embryophyta</taxon>
        <taxon>Tracheophyta</taxon>
        <taxon>Lycopodiopsida</taxon>
        <taxon>Lycopodiales</taxon>
        <taxon>Lycopodiaceae</taxon>
        <taxon>Lycopodioideae</taxon>
        <taxon>Diphasiastrum</taxon>
    </lineage>
</organism>
<proteinExistence type="predicted"/>
<name>A0ACC2BYE2_DIPCM</name>
<gene>
    <name evidence="1" type="ORF">O6H91_12G002600</name>
</gene>